<feature type="region of interest" description="Disordered" evidence="1">
    <location>
        <begin position="1"/>
        <end position="31"/>
    </location>
</feature>
<gene>
    <name evidence="2" type="ORF">AA0535_1038</name>
</gene>
<keyword evidence="3" id="KW-1185">Reference proteome</keyword>
<evidence type="ECO:0000313" key="3">
    <source>
        <dbReference type="Proteomes" id="UP001062776"/>
    </source>
</evidence>
<proteinExistence type="predicted"/>
<dbReference type="EMBL" id="BAPV01000005">
    <property type="protein sequence ID" value="GBQ86506.1"/>
    <property type="molecule type" value="Genomic_DNA"/>
</dbReference>
<comment type="caution">
    <text evidence="2">The sequence shown here is derived from an EMBL/GenBank/DDBJ whole genome shotgun (WGS) entry which is preliminary data.</text>
</comment>
<accession>A0ABQ0Q107</accession>
<organism evidence="2 3">
    <name type="scientific">Asaia krungthepensis NRIC 0535</name>
    <dbReference type="NCBI Taxonomy" id="1307925"/>
    <lineage>
        <taxon>Bacteria</taxon>
        <taxon>Pseudomonadati</taxon>
        <taxon>Pseudomonadota</taxon>
        <taxon>Alphaproteobacteria</taxon>
        <taxon>Acetobacterales</taxon>
        <taxon>Acetobacteraceae</taxon>
        <taxon>Asaia</taxon>
    </lineage>
</organism>
<dbReference type="Proteomes" id="UP001062776">
    <property type="component" value="Unassembled WGS sequence"/>
</dbReference>
<evidence type="ECO:0000256" key="1">
    <source>
        <dbReference type="SAM" id="MobiDB-lite"/>
    </source>
</evidence>
<reference evidence="2" key="1">
    <citation type="submission" date="2013-04" db="EMBL/GenBank/DDBJ databases">
        <title>The genome sequencing project of 58 acetic acid bacteria.</title>
        <authorList>
            <person name="Okamoto-Kainuma A."/>
            <person name="Ishikawa M."/>
            <person name="Umino S."/>
            <person name="Koizumi Y."/>
            <person name="Shiwa Y."/>
            <person name="Yoshikawa H."/>
            <person name="Matsutani M."/>
            <person name="Matsushita K."/>
        </authorList>
    </citation>
    <scope>NUCLEOTIDE SEQUENCE</scope>
    <source>
        <strain evidence="2">NRIC 0535</strain>
    </source>
</reference>
<dbReference type="RefSeq" id="WP_264814848.1">
    <property type="nucleotide sequence ID" value="NZ_BAPV01000005.1"/>
</dbReference>
<name>A0ABQ0Q107_9PROT</name>
<sequence length="52" mass="5820">MTETTTSPAVENRILDQGIKTATTPVRDTKSVDHGDFKVHVQLLGSEWSRKH</sequence>
<protein>
    <submittedName>
        <fullName evidence="2">Uncharacterized protein</fullName>
    </submittedName>
</protein>
<evidence type="ECO:0000313" key="2">
    <source>
        <dbReference type="EMBL" id="GBQ86506.1"/>
    </source>
</evidence>